<evidence type="ECO:0000256" key="8">
    <source>
        <dbReference type="ARBA" id="ARBA00023065"/>
    </source>
</evidence>
<proteinExistence type="inferred from homology"/>
<keyword evidence="8 13" id="KW-0406">Ion transport</keyword>
<dbReference type="HAMAP" id="MF_01398">
    <property type="entry name" value="ATP_synth_b_bprime"/>
    <property type="match status" value="1"/>
</dbReference>
<dbReference type="GO" id="GO:0045259">
    <property type="term" value="C:proton-transporting ATP synthase complex"/>
    <property type="evidence" value="ECO:0007669"/>
    <property type="project" value="UniProtKB-KW"/>
</dbReference>
<comment type="subcellular location">
    <subcellularLocation>
        <location evidence="13">Cell membrane</location>
        <topology evidence="13">Single-pass membrane protein</topology>
    </subcellularLocation>
    <subcellularLocation>
        <location evidence="12">Endomembrane system</location>
        <topology evidence="12">Single-pass membrane protein</topology>
    </subcellularLocation>
</comment>
<dbReference type="Proteomes" id="UP000188993">
    <property type="component" value="Chromosome"/>
</dbReference>
<keyword evidence="17" id="KW-1185">Reference proteome</keyword>
<dbReference type="SUPFAM" id="SSF81573">
    <property type="entry name" value="F1F0 ATP synthase subunit B, membrane domain"/>
    <property type="match status" value="1"/>
</dbReference>
<organism evidence="16 17">
    <name type="scientific">Jeotgalibaca dankookensis</name>
    <dbReference type="NCBI Taxonomy" id="708126"/>
    <lineage>
        <taxon>Bacteria</taxon>
        <taxon>Bacillati</taxon>
        <taxon>Bacillota</taxon>
        <taxon>Bacilli</taxon>
        <taxon>Lactobacillales</taxon>
        <taxon>Carnobacteriaceae</taxon>
        <taxon>Jeotgalibaca</taxon>
    </lineage>
</organism>
<evidence type="ECO:0000256" key="9">
    <source>
        <dbReference type="ARBA" id="ARBA00023136"/>
    </source>
</evidence>
<evidence type="ECO:0000256" key="10">
    <source>
        <dbReference type="ARBA" id="ARBA00023310"/>
    </source>
</evidence>
<dbReference type="CDD" id="cd06503">
    <property type="entry name" value="ATP-synt_Fo_b"/>
    <property type="match status" value="1"/>
</dbReference>
<dbReference type="GO" id="GO:0012505">
    <property type="term" value="C:endomembrane system"/>
    <property type="evidence" value="ECO:0007669"/>
    <property type="project" value="UniProtKB-SubCell"/>
</dbReference>
<name>A0A1S6IPK1_9LACT</name>
<evidence type="ECO:0000256" key="14">
    <source>
        <dbReference type="RuleBase" id="RU003848"/>
    </source>
</evidence>
<comment type="function">
    <text evidence="11 13">F(1)F(0) ATP synthase produces ATP from ADP in the presence of a proton or sodium gradient. F-type ATPases consist of two structural domains, F(1) containing the extramembraneous catalytic core and F(0) containing the membrane proton channel, linked together by a central stalk and a peripheral stalk. During catalysis, ATP synthesis in the catalytic domain of F(1) is coupled via a rotary mechanism of the central stalk subunits to proton translocation.</text>
</comment>
<sequence length="168" mass="19059">MKPLMLLGATSTALGNTIVTLVSFLLLLWLVKRIAWKPLMNVLEEREKTINSDIDTASEAKKIALRDRAETEAQLREARNSANELLSKAQIEGKELQKTIIKTANEDAQRIRKQVEQEVELERTRMLQSMRTEISGLSIALAEKIIGRELSSEDQDRLVNEFIEGLEK</sequence>
<dbReference type="Pfam" id="PF00430">
    <property type="entry name" value="ATP-synt_B"/>
    <property type="match status" value="1"/>
</dbReference>
<dbReference type="EMBL" id="CP019728">
    <property type="protein sequence ID" value="AQS53468.1"/>
    <property type="molecule type" value="Genomic_DNA"/>
</dbReference>
<feature type="coiled-coil region" evidence="15">
    <location>
        <begin position="61"/>
        <end position="125"/>
    </location>
</feature>
<dbReference type="GO" id="GO:0046933">
    <property type="term" value="F:proton-transporting ATP synthase activity, rotational mechanism"/>
    <property type="evidence" value="ECO:0007669"/>
    <property type="project" value="UniProtKB-UniRule"/>
</dbReference>
<evidence type="ECO:0000256" key="13">
    <source>
        <dbReference type="HAMAP-Rule" id="MF_01398"/>
    </source>
</evidence>
<keyword evidence="4 13" id="KW-0138">CF(0)</keyword>
<dbReference type="AlphaFoldDB" id="A0A1S6IPK1"/>
<evidence type="ECO:0000256" key="11">
    <source>
        <dbReference type="ARBA" id="ARBA00025198"/>
    </source>
</evidence>
<evidence type="ECO:0000256" key="15">
    <source>
        <dbReference type="SAM" id="Coils"/>
    </source>
</evidence>
<keyword evidence="9 13" id="KW-0472">Membrane</keyword>
<dbReference type="InterPro" id="IPR050059">
    <property type="entry name" value="ATP_synthase_B_chain"/>
</dbReference>
<comment type="subunit">
    <text evidence="13">F-type ATPases have 2 components, F(1) - the catalytic core - and F(0) - the membrane proton channel. F(1) has five subunits: alpha(3), beta(3), gamma(1), delta(1), epsilon(1). F(0) has three main subunits: a(1), b(2) and c(10-14). The alpha and beta chains form an alternating ring which encloses part of the gamma chain. F(1) is attached to F(0) by a central stalk formed by the gamma and epsilon chains, while a peripheral stalk is formed by the delta and b chains.</text>
</comment>
<gene>
    <name evidence="13 16" type="primary">atpF</name>
    <name evidence="16" type="ORF">BW727_101100</name>
</gene>
<dbReference type="PANTHER" id="PTHR33445:SF1">
    <property type="entry name" value="ATP SYNTHASE SUBUNIT B"/>
    <property type="match status" value="1"/>
</dbReference>
<dbReference type="RefSeq" id="WP_062469107.1">
    <property type="nucleotide sequence ID" value="NZ_BBYN01000010.1"/>
</dbReference>
<evidence type="ECO:0000256" key="3">
    <source>
        <dbReference type="ARBA" id="ARBA00022475"/>
    </source>
</evidence>
<dbReference type="InterPro" id="IPR028987">
    <property type="entry name" value="ATP_synth_B-like_membr_sf"/>
</dbReference>
<evidence type="ECO:0000256" key="7">
    <source>
        <dbReference type="ARBA" id="ARBA00022989"/>
    </source>
</evidence>
<reference evidence="16 17" key="1">
    <citation type="journal article" date="2014" name="Int. J. Syst. Evol. Microbiol.">
        <title>Jeotgalibaca dankookensis gen. nov., sp. nov., a member of the family Carnobacteriaceae, isolated from seujeot (Korean traditional food).</title>
        <authorList>
            <person name="Lee D.G."/>
            <person name="Trujillo M.E."/>
            <person name="Kang H."/>
            <person name="Ahn T.Y."/>
        </authorList>
    </citation>
    <scope>NUCLEOTIDE SEQUENCE [LARGE SCALE GENOMIC DNA]</scope>
    <source>
        <strain evidence="16 17">EX-07</strain>
    </source>
</reference>
<keyword evidence="3 13" id="KW-1003">Cell membrane</keyword>
<keyword evidence="2 13" id="KW-0813">Transport</keyword>
<evidence type="ECO:0000256" key="2">
    <source>
        <dbReference type="ARBA" id="ARBA00022448"/>
    </source>
</evidence>
<keyword evidence="10 13" id="KW-0066">ATP synthesis</keyword>
<evidence type="ECO:0000256" key="5">
    <source>
        <dbReference type="ARBA" id="ARBA00022692"/>
    </source>
</evidence>
<comment type="function">
    <text evidence="13">Component of the F(0) channel, it forms part of the peripheral stalk, linking F(1) to F(0).</text>
</comment>
<feature type="transmembrane region" description="Helical" evidence="13">
    <location>
        <begin position="6"/>
        <end position="31"/>
    </location>
</feature>
<dbReference type="OrthoDB" id="282095at2"/>
<evidence type="ECO:0000313" key="17">
    <source>
        <dbReference type="Proteomes" id="UP000188993"/>
    </source>
</evidence>
<dbReference type="STRING" id="708126.BW727_101100"/>
<evidence type="ECO:0000313" key="16">
    <source>
        <dbReference type="EMBL" id="AQS53468.1"/>
    </source>
</evidence>
<dbReference type="InterPro" id="IPR005864">
    <property type="entry name" value="ATP_synth_F0_bsu_bac"/>
</dbReference>
<comment type="similarity">
    <text evidence="1 13 14">Belongs to the ATPase B chain family.</text>
</comment>
<dbReference type="InterPro" id="IPR002146">
    <property type="entry name" value="ATP_synth_b/b'su_bac/chlpt"/>
</dbReference>
<dbReference type="PANTHER" id="PTHR33445">
    <property type="entry name" value="ATP SYNTHASE SUBUNIT B', CHLOROPLASTIC"/>
    <property type="match status" value="1"/>
</dbReference>
<evidence type="ECO:0000256" key="6">
    <source>
        <dbReference type="ARBA" id="ARBA00022781"/>
    </source>
</evidence>
<accession>A0A1S6IPK1</accession>
<keyword evidence="6 13" id="KW-0375">Hydrogen ion transport</keyword>
<keyword evidence="15" id="KW-0175">Coiled coil</keyword>
<keyword evidence="7 13" id="KW-1133">Transmembrane helix</keyword>
<dbReference type="GO" id="GO:0005886">
    <property type="term" value="C:plasma membrane"/>
    <property type="evidence" value="ECO:0007669"/>
    <property type="project" value="UniProtKB-SubCell"/>
</dbReference>
<dbReference type="GO" id="GO:0046961">
    <property type="term" value="F:proton-transporting ATPase activity, rotational mechanism"/>
    <property type="evidence" value="ECO:0007669"/>
    <property type="project" value="TreeGrafter"/>
</dbReference>
<evidence type="ECO:0000256" key="1">
    <source>
        <dbReference type="ARBA" id="ARBA00005513"/>
    </source>
</evidence>
<keyword evidence="5 13" id="KW-0812">Transmembrane</keyword>
<dbReference type="NCBIfam" id="TIGR01144">
    <property type="entry name" value="ATP_synt_b"/>
    <property type="match status" value="1"/>
</dbReference>
<protein>
    <recommendedName>
        <fullName evidence="13">ATP synthase subunit b</fullName>
    </recommendedName>
    <alternativeName>
        <fullName evidence="13">ATP synthase F(0) sector subunit b</fullName>
    </alternativeName>
    <alternativeName>
        <fullName evidence="13">ATPase subunit I</fullName>
    </alternativeName>
    <alternativeName>
        <fullName evidence="13">F-type ATPase subunit b</fullName>
        <shortName evidence="13">F-ATPase subunit b</shortName>
    </alternativeName>
</protein>
<evidence type="ECO:0000256" key="12">
    <source>
        <dbReference type="ARBA" id="ARBA00037847"/>
    </source>
</evidence>
<dbReference type="Gene3D" id="6.10.250.1580">
    <property type="match status" value="1"/>
</dbReference>
<evidence type="ECO:0000256" key="4">
    <source>
        <dbReference type="ARBA" id="ARBA00022547"/>
    </source>
</evidence>
<dbReference type="KEGG" id="jda:BW727_101100"/>